<dbReference type="Gene3D" id="3.30.420.10">
    <property type="entry name" value="Ribonuclease H-like superfamily/Ribonuclease H"/>
    <property type="match status" value="1"/>
</dbReference>
<protein>
    <recommendedName>
        <fullName evidence="7 14">Ribonuclease HII</fullName>
        <shortName evidence="14">RNase HII</shortName>
        <ecNumber evidence="6 14">3.1.26.4</ecNumber>
    </recommendedName>
</protein>
<evidence type="ECO:0000256" key="16">
    <source>
        <dbReference type="RuleBase" id="RU003515"/>
    </source>
</evidence>
<keyword evidence="9 14" id="KW-0540">Nuclease</keyword>
<evidence type="ECO:0000256" key="10">
    <source>
        <dbReference type="ARBA" id="ARBA00022723"/>
    </source>
</evidence>
<feature type="binding site" evidence="14 15">
    <location>
        <position position="42"/>
    </location>
    <ligand>
        <name>a divalent metal cation</name>
        <dbReference type="ChEBI" id="CHEBI:60240"/>
    </ligand>
</feature>
<evidence type="ECO:0000256" key="6">
    <source>
        <dbReference type="ARBA" id="ARBA00012180"/>
    </source>
</evidence>
<gene>
    <name evidence="14" type="primary">rnhB</name>
    <name evidence="18" type="ORF">DSY97_11330</name>
</gene>
<sequence>MEKQPGSKNASRHGHQHNFSPTLELETAAQGRGFQQVAGVDEAGRGPLAGPVMVAAVILGKDWNAEHPLNDSKKLSSTKREQLFDVICSEALAFKIVSISEEEIDRLNILQATLHGMLRCLTEIEPAPDYALVDGNRFPQTTIRGEAVVKGDARSKSIAAASILAKVTRDRVMVQNAKRYPEWGFEGHKGYPTKQHRAAIEKYGLSPLHRRSFRLKSLSKLDRSSTAQLNLL</sequence>
<evidence type="ECO:0000256" key="13">
    <source>
        <dbReference type="ARBA" id="ARBA00023211"/>
    </source>
</evidence>
<proteinExistence type="inferred from homology"/>
<evidence type="ECO:0000256" key="5">
    <source>
        <dbReference type="ARBA" id="ARBA00007383"/>
    </source>
</evidence>
<name>A0A432G023_9DELT</name>
<feature type="binding site" evidence="14 15">
    <location>
        <position position="134"/>
    </location>
    <ligand>
        <name>a divalent metal cation</name>
        <dbReference type="ChEBI" id="CHEBI:60240"/>
    </ligand>
</feature>
<evidence type="ECO:0000256" key="8">
    <source>
        <dbReference type="ARBA" id="ARBA00022490"/>
    </source>
</evidence>
<evidence type="ECO:0000256" key="1">
    <source>
        <dbReference type="ARBA" id="ARBA00000077"/>
    </source>
</evidence>
<comment type="function">
    <text evidence="3 14 16">Endonuclease that specifically degrades the RNA of RNA-DNA hybrids.</text>
</comment>
<dbReference type="InterPro" id="IPR012337">
    <property type="entry name" value="RNaseH-like_sf"/>
</dbReference>
<dbReference type="NCBIfam" id="NF000595">
    <property type="entry name" value="PRK00015.1-3"/>
    <property type="match status" value="1"/>
</dbReference>
<dbReference type="GO" id="GO:0032299">
    <property type="term" value="C:ribonuclease H2 complex"/>
    <property type="evidence" value="ECO:0007669"/>
    <property type="project" value="TreeGrafter"/>
</dbReference>
<accession>A0A432G023</accession>
<dbReference type="GO" id="GO:0043137">
    <property type="term" value="P:DNA replication, removal of RNA primer"/>
    <property type="evidence" value="ECO:0007669"/>
    <property type="project" value="TreeGrafter"/>
</dbReference>
<evidence type="ECO:0000256" key="2">
    <source>
        <dbReference type="ARBA" id="ARBA00001946"/>
    </source>
</evidence>
<dbReference type="EC" id="3.1.26.4" evidence="6 14"/>
<evidence type="ECO:0000256" key="3">
    <source>
        <dbReference type="ARBA" id="ARBA00004065"/>
    </source>
</evidence>
<evidence type="ECO:0000256" key="9">
    <source>
        <dbReference type="ARBA" id="ARBA00022722"/>
    </source>
</evidence>
<dbReference type="InterPro" id="IPR036397">
    <property type="entry name" value="RNaseH_sf"/>
</dbReference>
<dbReference type="CDD" id="cd07182">
    <property type="entry name" value="RNase_HII_bacteria_HII_like"/>
    <property type="match status" value="1"/>
</dbReference>
<comment type="similarity">
    <text evidence="5 14 16">Belongs to the RNase HII family.</text>
</comment>
<dbReference type="SUPFAM" id="SSF53098">
    <property type="entry name" value="Ribonuclease H-like"/>
    <property type="match status" value="1"/>
</dbReference>
<comment type="cofactor">
    <cofactor evidence="14 15">
        <name>Mn(2+)</name>
        <dbReference type="ChEBI" id="CHEBI:29035"/>
    </cofactor>
    <cofactor evidence="14 15">
        <name>Mg(2+)</name>
        <dbReference type="ChEBI" id="CHEBI:18420"/>
    </cofactor>
    <text evidence="14 15">Manganese or magnesium. Binds 1 divalent metal ion per monomer in the absence of substrate. May bind a second metal ion after substrate binding.</text>
</comment>
<dbReference type="GO" id="GO:0003723">
    <property type="term" value="F:RNA binding"/>
    <property type="evidence" value="ECO:0007669"/>
    <property type="project" value="UniProtKB-UniRule"/>
</dbReference>
<keyword evidence="10 14" id="KW-0479">Metal-binding</keyword>
<comment type="subcellular location">
    <subcellularLocation>
        <location evidence="4 14">Cytoplasm</location>
    </subcellularLocation>
</comment>
<keyword evidence="11 14" id="KW-0255">Endonuclease</keyword>
<evidence type="ECO:0000313" key="18">
    <source>
        <dbReference type="EMBL" id="RTZ76797.1"/>
    </source>
</evidence>
<feature type="binding site" evidence="14 15">
    <location>
        <position position="41"/>
    </location>
    <ligand>
        <name>a divalent metal cation</name>
        <dbReference type="ChEBI" id="CHEBI:60240"/>
    </ligand>
</feature>
<dbReference type="AlphaFoldDB" id="A0A432G023"/>
<keyword evidence="13 14" id="KW-0464">Manganese</keyword>
<dbReference type="EMBL" id="QNZL01000300">
    <property type="protein sequence ID" value="RTZ76797.1"/>
    <property type="molecule type" value="Genomic_DNA"/>
</dbReference>
<dbReference type="HAMAP" id="MF_00052_B">
    <property type="entry name" value="RNase_HII_B"/>
    <property type="match status" value="1"/>
</dbReference>
<reference evidence="18 19" key="1">
    <citation type="submission" date="2018-06" db="EMBL/GenBank/DDBJ databases">
        <title>Combined omics and stable isotope probing to characterize newly discovered Mariana Back-Arc vent microbial communities.</title>
        <authorList>
            <person name="Trembath-Reichert E."/>
            <person name="Huber J.A."/>
        </authorList>
    </citation>
    <scope>NUCLEOTIDE SEQUENCE [LARGE SCALE GENOMIC DNA]</scope>
    <source>
        <strain evidence="18">MAG 63_1</strain>
    </source>
</reference>
<dbReference type="GO" id="GO:0030145">
    <property type="term" value="F:manganese ion binding"/>
    <property type="evidence" value="ECO:0007669"/>
    <property type="project" value="UniProtKB-UniRule"/>
</dbReference>
<dbReference type="InterPro" id="IPR001352">
    <property type="entry name" value="RNase_HII/HIII"/>
</dbReference>
<organism evidence="18 19">
    <name type="scientific">SAR324 cluster bacterium</name>
    <dbReference type="NCBI Taxonomy" id="2024889"/>
    <lineage>
        <taxon>Bacteria</taxon>
        <taxon>Deltaproteobacteria</taxon>
        <taxon>SAR324 cluster</taxon>
    </lineage>
</organism>
<evidence type="ECO:0000256" key="14">
    <source>
        <dbReference type="HAMAP-Rule" id="MF_00052"/>
    </source>
</evidence>
<evidence type="ECO:0000256" key="12">
    <source>
        <dbReference type="ARBA" id="ARBA00022801"/>
    </source>
</evidence>
<comment type="caution">
    <text evidence="18">The sequence shown here is derived from an EMBL/GenBank/DDBJ whole genome shotgun (WGS) entry which is preliminary data.</text>
</comment>
<dbReference type="PANTHER" id="PTHR10954:SF18">
    <property type="entry name" value="RIBONUCLEASE HII"/>
    <property type="match status" value="1"/>
</dbReference>
<dbReference type="PANTHER" id="PTHR10954">
    <property type="entry name" value="RIBONUCLEASE H2 SUBUNIT A"/>
    <property type="match status" value="1"/>
</dbReference>
<dbReference type="InterPro" id="IPR022898">
    <property type="entry name" value="RNase_HII"/>
</dbReference>
<evidence type="ECO:0000256" key="7">
    <source>
        <dbReference type="ARBA" id="ARBA00019179"/>
    </source>
</evidence>
<comment type="cofactor">
    <cofactor evidence="2">
        <name>Mg(2+)</name>
        <dbReference type="ChEBI" id="CHEBI:18420"/>
    </cofactor>
</comment>
<dbReference type="Proteomes" id="UP000286801">
    <property type="component" value="Unassembled WGS sequence"/>
</dbReference>
<dbReference type="Pfam" id="PF01351">
    <property type="entry name" value="RNase_HII"/>
    <property type="match status" value="1"/>
</dbReference>
<dbReference type="InterPro" id="IPR024567">
    <property type="entry name" value="RNase_HII/HIII_dom"/>
</dbReference>
<dbReference type="GO" id="GO:0006298">
    <property type="term" value="P:mismatch repair"/>
    <property type="evidence" value="ECO:0007669"/>
    <property type="project" value="TreeGrafter"/>
</dbReference>
<keyword evidence="8 14" id="KW-0963">Cytoplasm</keyword>
<dbReference type="GO" id="GO:0004523">
    <property type="term" value="F:RNA-DNA hybrid ribonuclease activity"/>
    <property type="evidence" value="ECO:0007669"/>
    <property type="project" value="UniProtKB-UniRule"/>
</dbReference>
<keyword evidence="12 14" id="KW-0378">Hydrolase</keyword>
<evidence type="ECO:0000313" key="19">
    <source>
        <dbReference type="Proteomes" id="UP000286801"/>
    </source>
</evidence>
<dbReference type="PROSITE" id="PS51975">
    <property type="entry name" value="RNASE_H_2"/>
    <property type="match status" value="1"/>
</dbReference>
<dbReference type="GO" id="GO:0005737">
    <property type="term" value="C:cytoplasm"/>
    <property type="evidence" value="ECO:0007669"/>
    <property type="project" value="UniProtKB-SubCell"/>
</dbReference>
<evidence type="ECO:0000256" key="4">
    <source>
        <dbReference type="ARBA" id="ARBA00004496"/>
    </source>
</evidence>
<comment type="catalytic activity">
    <reaction evidence="1 14 15 16">
        <text>Endonucleolytic cleavage to 5'-phosphomonoester.</text>
        <dbReference type="EC" id="3.1.26.4"/>
    </reaction>
</comment>
<feature type="domain" description="RNase H type-2" evidence="17">
    <location>
        <begin position="35"/>
        <end position="225"/>
    </location>
</feature>
<evidence type="ECO:0000259" key="17">
    <source>
        <dbReference type="PROSITE" id="PS51975"/>
    </source>
</evidence>
<evidence type="ECO:0000256" key="15">
    <source>
        <dbReference type="PROSITE-ProRule" id="PRU01319"/>
    </source>
</evidence>
<evidence type="ECO:0000256" key="11">
    <source>
        <dbReference type="ARBA" id="ARBA00022759"/>
    </source>
</evidence>